<comment type="subcellular location">
    <subcellularLocation>
        <location evidence="10">Cell membrane</location>
        <topology evidence="10">Peripheral membrane protein</topology>
        <orientation evidence="10">Cytoplasmic side</orientation>
    </subcellularLocation>
    <subcellularLocation>
        <location evidence="10">Cytoplasm</location>
    </subcellularLocation>
</comment>
<dbReference type="GO" id="GO:0006614">
    <property type="term" value="P:SRP-dependent cotranslational protein targeting to membrane"/>
    <property type="evidence" value="ECO:0007669"/>
    <property type="project" value="InterPro"/>
</dbReference>
<keyword evidence="5 10" id="KW-0342">GTP-binding</keyword>
<dbReference type="Pfam" id="PF02881">
    <property type="entry name" value="SRP54_N"/>
    <property type="match status" value="1"/>
</dbReference>
<dbReference type="GO" id="GO:0005047">
    <property type="term" value="F:signal recognition particle binding"/>
    <property type="evidence" value="ECO:0007669"/>
    <property type="project" value="TreeGrafter"/>
</dbReference>
<dbReference type="EC" id="3.6.5.4" evidence="10"/>
<dbReference type="SMART" id="SM00963">
    <property type="entry name" value="SRP54_N"/>
    <property type="match status" value="1"/>
</dbReference>
<dbReference type="PANTHER" id="PTHR43134">
    <property type="entry name" value="SIGNAL RECOGNITION PARTICLE RECEPTOR SUBUNIT ALPHA"/>
    <property type="match status" value="1"/>
</dbReference>
<evidence type="ECO:0000256" key="8">
    <source>
        <dbReference type="ARBA" id="ARBA00048027"/>
    </source>
</evidence>
<evidence type="ECO:0000313" key="14">
    <source>
        <dbReference type="EMBL" id="CWP91474.1"/>
    </source>
</evidence>
<keyword evidence="7 10" id="KW-0675">Receptor</keyword>
<evidence type="ECO:0000256" key="12">
    <source>
        <dbReference type="SAM" id="MobiDB-lite"/>
    </source>
</evidence>
<evidence type="ECO:0000256" key="5">
    <source>
        <dbReference type="ARBA" id="ARBA00023134"/>
    </source>
</evidence>
<evidence type="ECO:0000256" key="4">
    <source>
        <dbReference type="ARBA" id="ARBA00022801"/>
    </source>
</evidence>
<dbReference type="SMART" id="SM00382">
    <property type="entry name" value="AAA"/>
    <property type="match status" value="1"/>
</dbReference>
<dbReference type="NCBIfam" id="TIGR00064">
    <property type="entry name" value="ftsY"/>
    <property type="match status" value="1"/>
</dbReference>
<keyword evidence="1 10" id="KW-1003">Cell membrane</keyword>
<name>A0AB33TWV1_NEIME</name>
<comment type="similarity">
    <text evidence="10">Belongs to the GTP-binding SRP family. FtsY subfamily.</text>
</comment>
<dbReference type="HAMAP" id="MF_00920">
    <property type="entry name" value="FtsY"/>
    <property type="match status" value="1"/>
</dbReference>
<dbReference type="InterPro" id="IPR000897">
    <property type="entry name" value="SRP54_GTPase_dom"/>
</dbReference>
<dbReference type="InterPro" id="IPR004390">
    <property type="entry name" value="SR_rcpt_FtsY"/>
</dbReference>
<keyword evidence="3 10" id="KW-0547">Nucleotide-binding</keyword>
<comment type="catalytic activity">
    <reaction evidence="8 10">
        <text>GTP + H2O = GDP + phosphate + H(+)</text>
        <dbReference type="Rhea" id="RHEA:19669"/>
        <dbReference type="ChEBI" id="CHEBI:15377"/>
        <dbReference type="ChEBI" id="CHEBI:15378"/>
        <dbReference type="ChEBI" id="CHEBI:37565"/>
        <dbReference type="ChEBI" id="CHEBI:43474"/>
        <dbReference type="ChEBI" id="CHEBI:58189"/>
        <dbReference type="EC" id="3.6.5.4"/>
    </reaction>
</comment>
<dbReference type="CDD" id="cd17874">
    <property type="entry name" value="FtsY"/>
    <property type="match status" value="1"/>
</dbReference>
<evidence type="ECO:0000313" key="15">
    <source>
        <dbReference type="Proteomes" id="UP000072443"/>
    </source>
</evidence>
<keyword evidence="4 10" id="KW-0378">Hydrolase</keyword>
<evidence type="ECO:0000256" key="11">
    <source>
        <dbReference type="SAM" id="Coils"/>
    </source>
</evidence>
<feature type="binding site" evidence="10">
    <location>
        <begin position="228"/>
        <end position="235"/>
    </location>
    <ligand>
        <name>GTP</name>
        <dbReference type="ChEBI" id="CHEBI:37565"/>
    </ligand>
</feature>
<evidence type="ECO:0000256" key="7">
    <source>
        <dbReference type="ARBA" id="ARBA00023170"/>
    </source>
</evidence>
<dbReference type="GO" id="GO:0005886">
    <property type="term" value="C:plasma membrane"/>
    <property type="evidence" value="ECO:0007669"/>
    <property type="project" value="UniProtKB-SubCell"/>
</dbReference>
<dbReference type="Gene3D" id="1.20.120.20">
    <property type="entry name" value="Apolipoprotein"/>
    <property type="match status" value="1"/>
</dbReference>
<organism evidence="14 15">
    <name type="scientific">Neisseria meningitidis</name>
    <dbReference type="NCBI Taxonomy" id="487"/>
    <lineage>
        <taxon>Bacteria</taxon>
        <taxon>Pseudomonadati</taxon>
        <taxon>Pseudomonadota</taxon>
        <taxon>Betaproteobacteria</taxon>
        <taxon>Neisseriales</taxon>
        <taxon>Neisseriaceae</taxon>
        <taxon>Neisseria</taxon>
    </lineage>
</organism>
<dbReference type="SMART" id="SM00962">
    <property type="entry name" value="SRP54"/>
    <property type="match status" value="1"/>
</dbReference>
<feature type="domain" description="SRP54-type proteins GTP-binding" evidence="13">
    <location>
        <begin position="394"/>
        <end position="407"/>
    </location>
</feature>
<evidence type="ECO:0000256" key="6">
    <source>
        <dbReference type="ARBA" id="ARBA00023136"/>
    </source>
</evidence>
<sequence>MFSFFRRKKKQETPAPEEAQVQETAAKAESEVTQIVENIKEEVESLTESVKGQVESAVETVSGAVEQVKETVAEMLSEAEEAAEKAAEQVEAAKEAVAETVGEAVGQVQEAVATTEEHKLGWAARLKQGLTKSRDKMAKSLAGVFGGGQIDEDLYEELETVLITSDMGMEATEYLMKDVRDRVSLKGLKDGNELRGALKEALYDLIKPLEKPLVLPETKEPFVIMLAGINGAGKTTSIGKLAKYFQAQGKSVLLAAGDTFRAAAREQLQAWGERNNVTVISQTTGDSAAVCFDAVQAAKARGIDIVLADTAGRLPTQLHLMEEIKKVKRVLQKAMPDAPHEIIVVLDANIGQNAVNQVKAFDDALGLTGLIVTKLDGTAKGGILAALASDRPVPVRYIGVGEGIDDLRPFDARAFVDALLD</sequence>
<protein>
    <recommendedName>
        <fullName evidence="10">Signal recognition particle receptor FtsY</fullName>
        <shortName evidence="10">SRP receptor</shortName>
        <ecNumber evidence="10">3.6.5.4</ecNumber>
    </recommendedName>
</protein>
<dbReference type="PANTHER" id="PTHR43134:SF1">
    <property type="entry name" value="SIGNAL RECOGNITION PARTICLE RECEPTOR SUBUNIT ALPHA"/>
    <property type="match status" value="1"/>
</dbReference>
<proteinExistence type="inferred from homology"/>
<dbReference type="InterPro" id="IPR013822">
    <property type="entry name" value="Signal_recog_particl_SRP54_hlx"/>
</dbReference>
<dbReference type="Gene3D" id="1.20.120.140">
    <property type="entry name" value="Signal recognition particle SRP54, nucleotide-binding domain"/>
    <property type="match status" value="1"/>
</dbReference>
<dbReference type="EMBL" id="FEVP01000019">
    <property type="protein sequence ID" value="CWP91474.1"/>
    <property type="molecule type" value="Genomic_DNA"/>
</dbReference>
<reference evidence="14 15" key="1">
    <citation type="submission" date="2016-02" db="EMBL/GenBank/DDBJ databases">
        <authorList>
            <consortium name="Pathogen Informatics"/>
        </authorList>
    </citation>
    <scope>NUCLEOTIDE SEQUENCE [LARGE SCALE GENOMIC DNA]</scope>
    <source>
        <strain evidence="14 15">2842STDY5881269</strain>
    </source>
</reference>
<dbReference type="GeneID" id="93387063"/>
<dbReference type="SUPFAM" id="SSF52540">
    <property type="entry name" value="P-loop containing nucleoside triphosphate hydrolases"/>
    <property type="match status" value="1"/>
</dbReference>
<dbReference type="InterPro" id="IPR027417">
    <property type="entry name" value="P-loop_NTPase"/>
</dbReference>
<dbReference type="GO" id="GO:0003924">
    <property type="term" value="F:GTPase activity"/>
    <property type="evidence" value="ECO:0007669"/>
    <property type="project" value="UniProtKB-UniRule"/>
</dbReference>
<evidence type="ECO:0000256" key="2">
    <source>
        <dbReference type="ARBA" id="ARBA00022490"/>
    </source>
</evidence>
<dbReference type="InterPro" id="IPR036225">
    <property type="entry name" value="SRP/SRP_N"/>
</dbReference>
<keyword evidence="2 10" id="KW-0963">Cytoplasm</keyword>
<dbReference type="GO" id="GO:0005737">
    <property type="term" value="C:cytoplasm"/>
    <property type="evidence" value="ECO:0007669"/>
    <property type="project" value="UniProtKB-SubCell"/>
</dbReference>
<keyword evidence="11" id="KW-0175">Coiled coil</keyword>
<evidence type="ECO:0000256" key="9">
    <source>
        <dbReference type="ARBA" id="ARBA00053570"/>
    </source>
</evidence>
<comment type="caution">
    <text evidence="14">The sequence shown here is derived from an EMBL/GenBank/DDBJ whole genome shotgun (WGS) entry which is preliminary data.</text>
</comment>
<dbReference type="PROSITE" id="PS00300">
    <property type="entry name" value="SRP54"/>
    <property type="match status" value="1"/>
</dbReference>
<accession>A0AB33TWV1</accession>
<dbReference type="AlphaFoldDB" id="A0AB33TWV1"/>
<gene>
    <name evidence="10 14" type="primary">ftsY</name>
    <name evidence="14" type="ORF">ERS514591_01491</name>
</gene>
<dbReference type="GO" id="GO:0005525">
    <property type="term" value="F:GTP binding"/>
    <property type="evidence" value="ECO:0007669"/>
    <property type="project" value="UniProtKB-UniRule"/>
</dbReference>
<evidence type="ECO:0000256" key="1">
    <source>
        <dbReference type="ARBA" id="ARBA00022475"/>
    </source>
</evidence>
<feature type="coiled-coil region" evidence="11">
    <location>
        <begin position="65"/>
        <end position="103"/>
    </location>
</feature>
<dbReference type="InterPro" id="IPR042101">
    <property type="entry name" value="SRP54_N_sf"/>
</dbReference>
<feature type="compositionally biased region" description="Basic residues" evidence="12">
    <location>
        <begin position="1"/>
        <end position="10"/>
    </location>
</feature>
<feature type="binding site" evidence="10">
    <location>
        <begin position="309"/>
        <end position="313"/>
    </location>
    <ligand>
        <name>GTP</name>
        <dbReference type="ChEBI" id="CHEBI:37565"/>
    </ligand>
</feature>
<comment type="function">
    <text evidence="9 10">Involved in targeting and insertion of nascent membrane proteins into the cytoplasmic membrane. Acts as a receptor for the complex formed by the signal recognition particle (SRP) and the ribosome-nascent chain (RNC). Interaction with SRP-RNC leads to the transfer of the RNC complex to the Sec translocase for insertion into the membrane, the hydrolysis of GTP by both Ffh and FtsY, and the dissociation of the SRP-FtsY complex into the individual components.</text>
</comment>
<dbReference type="Proteomes" id="UP000072443">
    <property type="component" value="Unassembled WGS sequence"/>
</dbReference>
<evidence type="ECO:0000256" key="3">
    <source>
        <dbReference type="ARBA" id="ARBA00022741"/>
    </source>
</evidence>
<dbReference type="InterPro" id="IPR003593">
    <property type="entry name" value="AAA+_ATPase"/>
</dbReference>
<dbReference type="Gene3D" id="3.40.50.300">
    <property type="entry name" value="P-loop containing nucleotide triphosphate hydrolases"/>
    <property type="match status" value="1"/>
</dbReference>
<dbReference type="SUPFAM" id="SSF47364">
    <property type="entry name" value="Domain of the SRP/SRP receptor G-proteins"/>
    <property type="match status" value="1"/>
</dbReference>
<dbReference type="FunFam" id="1.20.120.140:FF:000002">
    <property type="entry name" value="Signal recognition particle receptor FtsY"/>
    <property type="match status" value="1"/>
</dbReference>
<dbReference type="RefSeq" id="WP_002228837.1">
    <property type="nucleotide sequence ID" value="NZ_CP012391.1"/>
</dbReference>
<dbReference type="SUPFAM" id="SSF58113">
    <property type="entry name" value="Apolipoprotein A-I"/>
    <property type="match status" value="1"/>
</dbReference>
<feature type="region of interest" description="Disordered" evidence="12">
    <location>
        <begin position="1"/>
        <end position="28"/>
    </location>
</feature>
<evidence type="ECO:0000256" key="10">
    <source>
        <dbReference type="HAMAP-Rule" id="MF_00920"/>
    </source>
</evidence>
<dbReference type="FunFam" id="3.40.50.300:FF:000053">
    <property type="entry name" value="Signal recognition particle receptor FtsY"/>
    <property type="match status" value="1"/>
</dbReference>
<feature type="binding site" evidence="10">
    <location>
        <begin position="373"/>
        <end position="376"/>
    </location>
    <ligand>
        <name>GTP</name>
        <dbReference type="ChEBI" id="CHEBI:37565"/>
    </ligand>
</feature>
<keyword evidence="6 10" id="KW-0472">Membrane</keyword>
<dbReference type="Pfam" id="PF00448">
    <property type="entry name" value="SRP54"/>
    <property type="match status" value="1"/>
</dbReference>
<comment type="subunit">
    <text evidence="10">Part of the signal recognition particle protein translocation system, which is composed of SRP and FtsY. SRP is a ribonucleoprotein composed of Ffh and a 4.5S RNA molecule.</text>
</comment>
<evidence type="ECO:0000259" key="13">
    <source>
        <dbReference type="PROSITE" id="PS00300"/>
    </source>
</evidence>